<evidence type="ECO:0000256" key="1">
    <source>
        <dbReference type="ARBA" id="ARBA00018879"/>
    </source>
</evidence>
<evidence type="ECO:0000313" key="6">
    <source>
        <dbReference type="Proteomes" id="UP000540423"/>
    </source>
</evidence>
<dbReference type="InterPro" id="IPR000871">
    <property type="entry name" value="Beta-lactam_class-A"/>
</dbReference>
<accession>A0A7X0HFQ9</accession>
<dbReference type="NCBIfam" id="NF033103">
    <property type="entry name" value="bla_class_A"/>
    <property type="match status" value="1"/>
</dbReference>
<gene>
    <name evidence="5" type="ORF">HNQ79_003264</name>
</gene>
<evidence type="ECO:0000259" key="4">
    <source>
        <dbReference type="Pfam" id="PF13354"/>
    </source>
</evidence>
<keyword evidence="3" id="KW-0732">Signal</keyword>
<dbReference type="Pfam" id="PF13354">
    <property type="entry name" value="Beta-lactamase2"/>
    <property type="match status" value="1"/>
</dbReference>
<feature type="chain" id="PRO_5030552160" description="Beta-lactamase" evidence="3">
    <location>
        <begin position="35"/>
        <end position="311"/>
    </location>
</feature>
<dbReference type="Gene3D" id="3.40.710.10">
    <property type="entry name" value="DD-peptidase/beta-lactamase superfamily"/>
    <property type="match status" value="1"/>
</dbReference>
<dbReference type="PANTHER" id="PTHR35333:SF3">
    <property type="entry name" value="BETA-LACTAMASE-TYPE TRANSPEPTIDASE FOLD CONTAINING PROTEIN"/>
    <property type="match status" value="1"/>
</dbReference>
<proteinExistence type="predicted"/>
<feature type="signal peptide" evidence="3">
    <location>
        <begin position="1"/>
        <end position="34"/>
    </location>
</feature>
<reference evidence="5 6" key="1">
    <citation type="submission" date="2020-08" db="EMBL/GenBank/DDBJ databases">
        <title>Genomic Encyclopedia of Type Strains, Phase IV (KMG-IV): sequencing the most valuable type-strain genomes for metagenomic binning, comparative biology and taxonomic classification.</title>
        <authorList>
            <person name="Goeker M."/>
        </authorList>
    </citation>
    <scope>NUCLEOTIDE SEQUENCE [LARGE SCALE GENOMIC DNA]</scope>
    <source>
        <strain evidence="5 6">DSM 40141</strain>
    </source>
</reference>
<feature type="domain" description="Beta-lactamase class A catalytic" evidence="4">
    <location>
        <begin position="57"/>
        <end position="278"/>
    </location>
</feature>
<keyword evidence="5" id="KW-0378">Hydrolase</keyword>
<dbReference type="RefSeq" id="WP_185031552.1">
    <property type="nucleotide sequence ID" value="NZ_BNBN01000010.1"/>
</dbReference>
<dbReference type="PRINTS" id="PR00118">
    <property type="entry name" value="BLACTAMASEA"/>
</dbReference>
<protein>
    <recommendedName>
        <fullName evidence="1">Beta-lactamase</fullName>
    </recommendedName>
    <alternativeName>
        <fullName evidence="2">Penicillinase</fullName>
    </alternativeName>
</protein>
<dbReference type="Proteomes" id="UP000540423">
    <property type="component" value="Unassembled WGS sequence"/>
</dbReference>
<organism evidence="5 6">
    <name type="scientific">Streptomyces candidus</name>
    <dbReference type="NCBI Taxonomy" id="67283"/>
    <lineage>
        <taxon>Bacteria</taxon>
        <taxon>Bacillati</taxon>
        <taxon>Actinomycetota</taxon>
        <taxon>Actinomycetes</taxon>
        <taxon>Kitasatosporales</taxon>
        <taxon>Streptomycetaceae</taxon>
        <taxon>Streptomyces</taxon>
    </lineage>
</organism>
<name>A0A7X0HFQ9_9ACTN</name>
<keyword evidence="6" id="KW-1185">Reference proteome</keyword>
<dbReference type="GO" id="GO:0030655">
    <property type="term" value="P:beta-lactam antibiotic catabolic process"/>
    <property type="evidence" value="ECO:0007669"/>
    <property type="project" value="InterPro"/>
</dbReference>
<evidence type="ECO:0000313" key="5">
    <source>
        <dbReference type="EMBL" id="MBB6436791.1"/>
    </source>
</evidence>
<dbReference type="SUPFAM" id="SSF56601">
    <property type="entry name" value="beta-lactamase/transpeptidase-like"/>
    <property type="match status" value="1"/>
</dbReference>
<dbReference type="InterPro" id="IPR006311">
    <property type="entry name" value="TAT_signal"/>
</dbReference>
<evidence type="ECO:0000256" key="3">
    <source>
        <dbReference type="SAM" id="SignalP"/>
    </source>
</evidence>
<comment type="caution">
    <text evidence="5">The sequence shown here is derived from an EMBL/GenBank/DDBJ whole genome shotgun (WGS) entry which is preliminary data.</text>
</comment>
<dbReference type="PANTHER" id="PTHR35333">
    <property type="entry name" value="BETA-LACTAMASE"/>
    <property type="match status" value="1"/>
</dbReference>
<dbReference type="InterPro" id="IPR045155">
    <property type="entry name" value="Beta-lactam_cat"/>
</dbReference>
<dbReference type="AlphaFoldDB" id="A0A7X0HFQ9"/>
<dbReference type="EMBL" id="JACHEM010000007">
    <property type="protein sequence ID" value="MBB6436791.1"/>
    <property type="molecule type" value="Genomic_DNA"/>
</dbReference>
<dbReference type="InterPro" id="IPR012338">
    <property type="entry name" value="Beta-lactam/transpept-like"/>
</dbReference>
<dbReference type="GO" id="GO:0046677">
    <property type="term" value="P:response to antibiotic"/>
    <property type="evidence" value="ECO:0007669"/>
    <property type="project" value="InterPro"/>
</dbReference>
<dbReference type="PROSITE" id="PS51318">
    <property type="entry name" value="TAT"/>
    <property type="match status" value="1"/>
</dbReference>
<dbReference type="GO" id="GO:0008800">
    <property type="term" value="F:beta-lactamase activity"/>
    <property type="evidence" value="ECO:0007669"/>
    <property type="project" value="InterPro"/>
</dbReference>
<sequence>MRTAGSRPSRRTALALGSATALSATLSLGGTAHAAPAGDRITARLRKLEKEHDARLGVFARNMRTGRVVAYRADERFPMCSLFKTIAAAAVLRDLDRDGEFLARRIRYTAEDVANSGYSPRTGTAENLRNGMTVAQLCEATICYSDNTAGNLLLRELGGPSAITRFCRSIGDGRTRLDRWEPELNSAEPWRVSDTTTPHAIARTYAHLALGDALEPEDRERLTGWLLANTTSGDRFRAGLPADWILADKTGGGRYGSNNDTGIAWRPDGTPLVMAVLTTKQQEDAPADNPLVARAAALLAAELVQRYDREG</sequence>
<evidence type="ECO:0000256" key="2">
    <source>
        <dbReference type="ARBA" id="ARBA00030171"/>
    </source>
</evidence>